<dbReference type="GO" id="GO:0007165">
    <property type="term" value="P:signal transduction"/>
    <property type="evidence" value="ECO:0007669"/>
    <property type="project" value="InterPro"/>
</dbReference>
<organism evidence="2 3">
    <name type="scientific">Bdellovibrio bacteriovorus</name>
    <dbReference type="NCBI Taxonomy" id="959"/>
    <lineage>
        <taxon>Bacteria</taxon>
        <taxon>Pseudomonadati</taxon>
        <taxon>Bdellovibrionota</taxon>
        <taxon>Bdellovibrionia</taxon>
        <taxon>Bdellovibrionales</taxon>
        <taxon>Pseudobdellovibrionaceae</taxon>
        <taxon>Bdellovibrio</taxon>
    </lineage>
</organism>
<dbReference type="PANTHER" id="PTHR22617">
    <property type="entry name" value="CHEMOTAXIS SENSOR HISTIDINE KINASE-RELATED"/>
    <property type="match status" value="1"/>
</dbReference>
<dbReference type="SMART" id="SM00260">
    <property type="entry name" value="CheW"/>
    <property type="match status" value="3"/>
</dbReference>
<dbReference type="InterPro" id="IPR039315">
    <property type="entry name" value="CheW"/>
</dbReference>
<dbReference type="GO" id="GO:0005829">
    <property type="term" value="C:cytosol"/>
    <property type="evidence" value="ECO:0007669"/>
    <property type="project" value="TreeGrafter"/>
</dbReference>
<reference evidence="2 3" key="1">
    <citation type="submission" date="2017-04" db="EMBL/GenBank/DDBJ databases">
        <title>Whole genome sequence of Bdellovibrio bacteriovorus strain SSB218315.</title>
        <authorList>
            <person name="Oyedara O."/>
            <person name="Rodriguez-Perez M.A."/>
        </authorList>
    </citation>
    <scope>NUCLEOTIDE SEQUENCE [LARGE SCALE GENOMIC DNA]</scope>
    <source>
        <strain evidence="2 3">SSB218315</strain>
    </source>
</reference>
<feature type="domain" description="CheW-like" evidence="1">
    <location>
        <begin position="337"/>
        <end position="488"/>
    </location>
</feature>
<dbReference type="OrthoDB" id="9790406at2"/>
<dbReference type="InterPro" id="IPR036061">
    <property type="entry name" value="CheW-like_dom_sf"/>
</dbReference>
<dbReference type="SUPFAM" id="SSF50341">
    <property type="entry name" value="CheW-like"/>
    <property type="match status" value="3"/>
</dbReference>
<sequence>MKSSSHMQMFASFRLGQAELAVSISSLQEVVNYPEKITLVPLAPDYLTGLFNLRGTVTPIVDIGRLLDVETSGNNSVKKVAIVHVNGVRIGLLFDSTSEILNVQAGDISRFDNPLEGRKSVIRSVLKLNGGDRIVEVLDPEALIKIENIPQILEQSRSTATEMTRKASKRDQCITVRSGALEFGLSISGIREIIRVPEIKRSVLAVDYCIGMVNLRGTIIPILDFRMFLKIEGEECKDLESRRIVILKLQNIQVGFLVDSVDSIVTFFEEEVLPIPMFAQEKVEMMRGLLAQENKANVVLLNESKILSDQEILAITRGHDSLYGNREKEAEAAKAKTERKPYISFRLDFMLSTRLSSIDEIAKVEGELMRPPGYPEYVVGMMKMRGEVVTIVDLRSFYGMKPATDLVNSRVLIVKGQQSKFGLLVDSVESIDTVDEANKTRIPTILAPEATKTLQGHMKEIVEVTDLAGVKKTFMILDVPELMNRLDVRAA</sequence>
<accession>A0A1Z3N686</accession>
<proteinExistence type="predicted"/>
<evidence type="ECO:0000313" key="3">
    <source>
        <dbReference type="Proteomes" id="UP000197003"/>
    </source>
</evidence>
<dbReference type="Pfam" id="PF01584">
    <property type="entry name" value="CheW"/>
    <property type="match status" value="3"/>
</dbReference>
<dbReference type="EMBL" id="CP020946">
    <property type="protein sequence ID" value="ASD62990.1"/>
    <property type="molecule type" value="Genomic_DNA"/>
</dbReference>
<dbReference type="InterPro" id="IPR002545">
    <property type="entry name" value="CheW-lke_dom"/>
</dbReference>
<dbReference type="PROSITE" id="PS50851">
    <property type="entry name" value="CHEW"/>
    <property type="match status" value="3"/>
</dbReference>
<dbReference type="Gene3D" id="2.30.30.40">
    <property type="entry name" value="SH3 Domains"/>
    <property type="match status" value="3"/>
</dbReference>
<evidence type="ECO:0000259" key="1">
    <source>
        <dbReference type="PROSITE" id="PS50851"/>
    </source>
</evidence>
<evidence type="ECO:0000313" key="2">
    <source>
        <dbReference type="EMBL" id="ASD62990.1"/>
    </source>
</evidence>
<feature type="domain" description="CheW-like" evidence="1">
    <location>
        <begin position="170"/>
        <end position="312"/>
    </location>
</feature>
<dbReference type="PANTHER" id="PTHR22617:SF23">
    <property type="entry name" value="CHEMOTAXIS PROTEIN CHEW"/>
    <property type="match status" value="1"/>
</dbReference>
<gene>
    <name evidence="2" type="ORF">B9G79_05105</name>
</gene>
<name>A0A1Z3N686_BDEBC</name>
<dbReference type="AlphaFoldDB" id="A0A1Z3N686"/>
<protein>
    <recommendedName>
        <fullName evidence="1">CheW-like domain-containing protein</fullName>
    </recommendedName>
</protein>
<dbReference type="GO" id="GO:0006935">
    <property type="term" value="P:chemotaxis"/>
    <property type="evidence" value="ECO:0007669"/>
    <property type="project" value="InterPro"/>
</dbReference>
<dbReference type="Proteomes" id="UP000197003">
    <property type="component" value="Chromosome"/>
</dbReference>
<dbReference type="RefSeq" id="WP_088564576.1">
    <property type="nucleotide sequence ID" value="NZ_CP020946.1"/>
</dbReference>
<feature type="domain" description="CheW-like" evidence="1">
    <location>
        <begin position="7"/>
        <end position="149"/>
    </location>
</feature>
<dbReference type="Gene3D" id="2.40.50.180">
    <property type="entry name" value="CheA-289, Domain 4"/>
    <property type="match status" value="3"/>
</dbReference>